<keyword evidence="2" id="KW-0732">Signal</keyword>
<evidence type="ECO:0000313" key="4">
    <source>
        <dbReference type="Proteomes" id="UP001174694"/>
    </source>
</evidence>
<feature type="signal peptide" evidence="2">
    <location>
        <begin position="1"/>
        <end position="19"/>
    </location>
</feature>
<dbReference type="Gene3D" id="3.30.70.80">
    <property type="entry name" value="Peptidase S8 propeptide/proteinase inhibitor I9"/>
    <property type="match status" value="1"/>
</dbReference>
<dbReference type="GO" id="GO:0004866">
    <property type="term" value="F:endopeptidase inhibitor activity"/>
    <property type="evidence" value="ECO:0007669"/>
    <property type="project" value="TreeGrafter"/>
</dbReference>
<dbReference type="PANTHER" id="PTHR28288">
    <property type="entry name" value="PROTEASE B INHIBITOR 2"/>
    <property type="match status" value="1"/>
</dbReference>
<comment type="similarity">
    <text evidence="1">Belongs to the protease inhibitor I9 family.</text>
</comment>
<dbReference type="SUPFAM" id="SSF54897">
    <property type="entry name" value="Protease propeptides/inhibitors"/>
    <property type="match status" value="1"/>
</dbReference>
<dbReference type="GO" id="GO:0042144">
    <property type="term" value="P:vacuole fusion, non-autophagic"/>
    <property type="evidence" value="ECO:0007669"/>
    <property type="project" value="TreeGrafter"/>
</dbReference>
<accession>A0AA38R2H1</accession>
<comment type="caution">
    <text evidence="3">The sequence shown here is derived from an EMBL/GenBank/DDBJ whole genome shotgun (WGS) entry which is preliminary data.</text>
</comment>
<reference evidence="3" key="1">
    <citation type="submission" date="2022-07" db="EMBL/GenBank/DDBJ databases">
        <title>Fungi with potential for degradation of polypropylene.</title>
        <authorList>
            <person name="Gostincar C."/>
        </authorList>
    </citation>
    <scope>NUCLEOTIDE SEQUENCE</scope>
    <source>
        <strain evidence="3">EXF-13308</strain>
    </source>
</reference>
<proteinExistence type="inferred from homology"/>
<protein>
    <recommendedName>
        <fullName evidence="5">Proteinase inhibitor, propeptide</fullName>
    </recommendedName>
</protein>
<sequence>MKLIAYLLALLTVVSGALAVDVQKAFIVSYPSDTPNKVVDQAKKAVLDAGGVITHEYHLIKGFAATAGEKVFQNLQAMGSKYNALVEEDQVVSVAGSS</sequence>
<name>A0AA38R2H1_9PEZI</name>
<dbReference type="InterPro" id="IPR052471">
    <property type="entry name" value="PBI_I9"/>
</dbReference>
<evidence type="ECO:0000313" key="3">
    <source>
        <dbReference type="EMBL" id="KAJ9133520.1"/>
    </source>
</evidence>
<dbReference type="PANTHER" id="PTHR28288:SF1">
    <property type="entry name" value="INHIBITOR I9 DOMAIN-CONTAINING PROTEIN"/>
    <property type="match status" value="1"/>
</dbReference>
<evidence type="ECO:0008006" key="5">
    <source>
        <dbReference type="Google" id="ProtNLM"/>
    </source>
</evidence>
<dbReference type="InterPro" id="IPR037045">
    <property type="entry name" value="S8pro/Inhibitor_I9_sf"/>
</dbReference>
<dbReference type="Proteomes" id="UP001174694">
    <property type="component" value="Unassembled WGS sequence"/>
</dbReference>
<organism evidence="3 4">
    <name type="scientific">Pleurostoma richardsiae</name>
    <dbReference type="NCBI Taxonomy" id="41990"/>
    <lineage>
        <taxon>Eukaryota</taxon>
        <taxon>Fungi</taxon>
        <taxon>Dikarya</taxon>
        <taxon>Ascomycota</taxon>
        <taxon>Pezizomycotina</taxon>
        <taxon>Sordariomycetes</taxon>
        <taxon>Sordariomycetidae</taxon>
        <taxon>Calosphaeriales</taxon>
        <taxon>Pleurostomataceae</taxon>
        <taxon>Pleurostoma</taxon>
    </lineage>
</organism>
<evidence type="ECO:0000256" key="2">
    <source>
        <dbReference type="SAM" id="SignalP"/>
    </source>
</evidence>
<evidence type="ECO:0000256" key="1">
    <source>
        <dbReference type="ARBA" id="ARBA00038069"/>
    </source>
</evidence>
<keyword evidence="4" id="KW-1185">Reference proteome</keyword>
<dbReference type="EMBL" id="JANBVO010000049">
    <property type="protein sequence ID" value="KAJ9133520.1"/>
    <property type="molecule type" value="Genomic_DNA"/>
</dbReference>
<feature type="chain" id="PRO_5041240746" description="Proteinase inhibitor, propeptide" evidence="2">
    <location>
        <begin position="20"/>
        <end position="98"/>
    </location>
</feature>
<gene>
    <name evidence="3" type="ORF">NKR23_g10648</name>
</gene>
<dbReference type="FunFam" id="3.30.70.80:FF:000005">
    <property type="entry name" value="Proteinase inhibitor I2B"/>
    <property type="match status" value="1"/>
</dbReference>
<dbReference type="AlphaFoldDB" id="A0AA38R2H1"/>